<dbReference type="OrthoDB" id="9775268at2"/>
<dbReference type="PANTHER" id="PTHR23513">
    <property type="entry name" value="INTEGRAL MEMBRANE EFFLUX PROTEIN-RELATED"/>
    <property type="match status" value="1"/>
</dbReference>
<sequence length="557" mass="60404">MANETKAQKWAAFEPLSEPTFRRIWSASLLSNFGQLILGVGAAWEMTRLTTSVGMVALVQTALMLPLMIVAVPAGAVADMFDRRKIALIGLSFATLSAATLTTLAALGLTTPWMLLIFCSLIGTGVALYGPAWQASVIEQVKVEQLPAAVALSSVSYNLARSFGPALGGMVVLAFGAMAAFAINALFYLPLLLAFFMWQRVHVPPRLPPEQMHRAIVSGARYAKHSPSIRNVMIRAFATGLAGASTAALMPLIARDQLGGNASIFGLLLGASGVGAVVGAFAVATVRERLKAEHAVSLCAAVAGVMILFVGFSKSLLLTCVLLMVAGAAYMLLVTLLSVGVQLSTPRWVAARALSWFQSSLTGGIAIGAWWWGHVTAEWGLGNALIASGAALLVTPVIGLFFPMPRISREDVESVELANEPEVGLQITARSGPIVIEIDYRVDATRARQFYELMLKLQRARKRNGAYEWSISRDIANPELWTERYHCPTWGDYLRQRSRYTQGDQELQARVNEFHLGFDSATASLRVRRRLERPFGSVRWRADSPDVSNESIHILPH</sequence>
<evidence type="ECO:0000256" key="3">
    <source>
        <dbReference type="ARBA" id="ARBA00022475"/>
    </source>
</evidence>
<dbReference type="InterPro" id="IPR020846">
    <property type="entry name" value="MFS_dom"/>
</dbReference>
<dbReference type="PROSITE" id="PS50850">
    <property type="entry name" value="MFS"/>
    <property type="match status" value="1"/>
</dbReference>
<feature type="transmembrane region" description="Helical" evidence="7">
    <location>
        <begin position="113"/>
        <end position="131"/>
    </location>
</feature>
<keyword evidence="5 7" id="KW-1133">Transmembrane helix</keyword>
<feature type="transmembrane region" description="Helical" evidence="7">
    <location>
        <begin position="292"/>
        <end position="310"/>
    </location>
</feature>
<feature type="transmembrane region" description="Helical" evidence="7">
    <location>
        <begin position="353"/>
        <end position="373"/>
    </location>
</feature>
<feature type="transmembrane region" description="Helical" evidence="7">
    <location>
        <begin position="316"/>
        <end position="341"/>
    </location>
</feature>
<evidence type="ECO:0000256" key="1">
    <source>
        <dbReference type="ARBA" id="ARBA00004651"/>
    </source>
</evidence>
<feature type="transmembrane region" description="Helical" evidence="7">
    <location>
        <begin position="172"/>
        <end position="198"/>
    </location>
</feature>
<evidence type="ECO:0000256" key="6">
    <source>
        <dbReference type="ARBA" id="ARBA00023136"/>
    </source>
</evidence>
<evidence type="ECO:0000256" key="7">
    <source>
        <dbReference type="SAM" id="Phobius"/>
    </source>
</evidence>
<comment type="caution">
    <text evidence="9">The sequence shown here is derived from an EMBL/GenBank/DDBJ whole genome shotgun (WGS) entry which is preliminary data.</text>
</comment>
<dbReference type="InterPro" id="IPR036259">
    <property type="entry name" value="MFS_trans_sf"/>
</dbReference>
<evidence type="ECO:0000313" key="9">
    <source>
        <dbReference type="EMBL" id="PTU30437.1"/>
    </source>
</evidence>
<dbReference type="RefSeq" id="WP_107940808.1">
    <property type="nucleotide sequence ID" value="NZ_QANS01000005.1"/>
</dbReference>
<dbReference type="Gene3D" id="1.20.1250.20">
    <property type="entry name" value="MFS general substrate transporter like domains"/>
    <property type="match status" value="1"/>
</dbReference>
<dbReference type="AlphaFoldDB" id="A0A2T5MD05"/>
<organism evidence="9 10">
    <name type="scientific">Stenotrophobium rhamnosiphilum</name>
    <dbReference type="NCBI Taxonomy" id="2029166"/>
    <lineage>
        <taxon>Bacteria</taxon>
        <taxon>Pseudomonadati</taxon>
        <taxon>Pseudomonadota</taxon>
        <taxon>Gammaproteobacteria</taxon>
        <taxon>Nevskiales</taxon>
        <taxon>Nevskiaceae</taxon>
        <taxon>Stenotrophobium</taxon>
    </lineage>
</organism>
<protein>
    <submittedName>
        <fullName evidence="9">MFS transporter</fullName>
    </submittedName>
</protein>
<feature type="domain" description="Major facilitator superfamily (MFS) profile" evidence="8">
    <location>
        <begin position="20"/>
        <end position="407"/>
    </location>
</feature>
<feature type="transmembrane region" description="Helical" evidence="7">
    <location>
        <begin position="86"/>
        <end position="107"/>
    </location>
</feature>
<dbReference type="SUPFAM" id="SSF103473">
    <property type="entry name" value="MFS general substrate transporter"/>
    <property type="match status" value="1"/>
</dbReference>
<dbReference type="GO" id="GO:0022857">
    <property type="term" value="F:transmembrane transporter activity"/>
    <property type="evidence" value="ECO:0007669"/>
    <property type="project" value="InterPro"/>
</dbReference>
<feature type="transmembrane region" description="Helical" evidence="7">
    <location>
        <begin position="232"/>
        <end position="252"/>
    </location>
</feature>
<reference evidence="9 10" key="1">
    <citation type="submission" date="2018-04" db="EMBL/GenBank/DDBJ databases">
        <title>Novel species isolated from glacier.</title>
        <authorList>
            <person name="Liu Q."/>
            <person name="Xin Y.-H."/>
        </authorList>
    </citation>
    <scope>NUCLEOTIDE SEQUENCE [LARGE SCALE GENOMIC DNA]</scope>
    <source>
        <strain evidence="9 10">GT1R17</strain>
    </source>
</reference>
<evidence type="ECO:0000259" key="8">
    <source>
        <dbReference type="PROSITE" id="PS50850"/>
    </source>
</evidence>
<keyword evidence="3" id="KW-1003">Cell membrane</keyword>
<gene>
    <name evidence="9" type="ORF">CJD38_13010</name>
</gene>
<feature type="transmembrane region" description="Helical" evidence="7">
    <location>
        <begin position="56"/>
        <end position="74"/>
    </location>
</feature>
<dbReference type="Pfam" id="PF05977">
    <property type="entry name" value="MFS_3"/>
    <property type="match status" value="1"/>
</dbReference>
<evidence type="ECO:0000256" key="4">
    <source>
        <dbReference type="ARBA" id="ARBA00022692"/>
    </source>
</evidence>
<dbReference type="EMBL" id="QANS01000005">
    <property type="protein sequence ID" value="PTU30437.1"/>
    <property type="molecule type" value="Genomic_DNA"/>
</dbReference>
<accession>A0A2T5MD05</accession>
<comment type="subcellular location">
    <subcellularLocation>
        <location evidence="1">Cell membrane</location>
        <topology evidence="1">Multi-pass membrane protein</topology>
    </subcellularLocation>
</comment>
<dbReference type="CDD" id="cd06173">
    <property type="entry name" value="MFS_MefA_like"/>
    <property type="match status" value="1"/>
</dbReference>
<dbReference type="InterPro" id="IPR010290">
    <property type="entry name" value="TM_effector"/>
</dbReference>
<feature type="transmembrane region" description="Helical" evidence="7">
    <location>
        <begin position="264"/>
        <end position="285"/>
    </location>
</feature>
<keyword evidence="6 7" id="KW-0472">Membrane</keyword>
<keyword evidence="2" id="KW-0813">Transport</keyword>
<evidence type="ECO:0000256" key="2">
    <source>
        <dbReference type="ARBA" id="ARBA00022448"/>
    </source>
</evidence>
<feature type="transmembrane region" description="Helical" evidence="7">
    <location>
        <begin position="379"/>
        <end position="402"/>
    </location>
</feature>
<keyword evidence="10" id="KW-1185">Reference proteome</keyword>
<dbReference type="GO" id="GO:0005886">
    <property type="term" value="C:plasma membrane"/>
    <property type="evidence" value="ECO:0007669"/>
    <property type="project" value="UniProtKB-SubCell"/>
</dbReference>
<keyword evidence="4 7" id="KW-0812">Transmembrane</keyword>
<dbReference type="Proteomes" id="UP000244248">
    <property type="component" value="Unassembled WGS sequence"/>
</dbReference>
<evidence type="ECO:0000313" key="10">
    <source>
        <dbReference type="Proteomes" id="UP000244248"/>
    </source>
</evidence>
<evidence type="ECO:0000256" key="5">
    <source>
        <dbReference type="ARBA" id="ARBA00022989"/>
    </source>
</evidence>
<name>A0A2T5MD05_9GAMM</name>
<dbReference type="PANTHER" id="PTHR23513:SF11">
    <property type="entry name" value="STAPHYLOFERRIN A TRANSPORTER"/>
    <property type="match status" value="1"/>
</dbReference>
<proteinExistence type="predicted"/>